<comment type="caution">
    <text evidence="3">The sequence shown here is derived from an EMBL/GenBank/DDBJ whole genome shotgun (WGS) entry which is preliminary data.</text>
</comment>
<evidence type="ECO:0000313" key="3">
    <source>
        <dbReference type="EMBL" id="OGC14430.1"/>
    </source>
</evidence>
<name>A0A1F4S1Z3_UNCSA</name>
<gene>
    <name evidence="3" type="ORF">A2290_08395</name>
</gene>
<sequence length="142" mass="15992">MYNTLLIYFIFLFFVAVVLLFIAVKLQLKNPFLFMGIIVSTIILSFLAGYLYFAYFNSIPEAIVPDIIGMNEGEAIKRIEDAGLKAKIEAKYDNSIIVTNQHPEPGKVVKIGRIISITIGNYEIDSMQNNEELPPTPFQSPL</sequence>
<keyword evidence="1" id="KW-1133">Transmembrane helix</keyword>
<evidence type="ECO:0000256" key="1">
    <source>
        <dbReference type="SAM" id="Phobius"/>
    </source>
</evidence>
<accession>A0A1F4S1Z3</accession>
<organism evidence="3 4">
    <name type="scientific">candidate division WOR-1 bacterium RIFOXYB2_FULL_36_35</name>
    <dbReference type="NCBI Taxonomy" id="1802578"/>
    <lineage>
        <taxon>Bacteria</taxon>
        <taxon>Bacillati</taxon>
        <taxon>Saganbacteria</taxon>
    </lineage>
</organism>
<keyword evidence="1" id="KW-0812">Transmembrane</keyword>
<dbReference type="EMBL" id="MEUA01000037">
    <property type="protein sequence ID" value="OGC14430.1"/>
    <property type="molecule type" value="Genomic_DNA"/>
</dbReference>
<dbReference type="SMART" id="SM00740">
    <property type="entry name" value="PASTA"/>
    <property type="match status" value="1"/>
</dbReference>
<proteinExistence type="predicted"/>
<feature type="transmembrane region" description="Helical" evidence="1">
    <location>
        <begin position="31"/>
        <end position="53"/>
    </location>
</feature>
<protein>
    <recommendedName>
        <fullName evidence="2">PASTA domain-containing protein</fullName>
    </recommendedName>
</protein>
<dbReference type="AlphaFoldDB" id="A0A1F4S1Z3"/>
<keyword evidence="1" id="KW-0472">Membrane</keyword>
<reference evidence="3 4" key="1">
    <citation type="journal article" date="2016" name="Nat. Commun.">
        <title>Thousands of microbial genomes shed light on interconnected biogeochemical processes in an aquifer system.</title>
        <authorList>
            <person name="Anantharaman K."/>
            <person name="Brown C.T."/>
            <person name="Hug L.A."/>
            <person name="Sharon I."/>
            <person name="Castelle C.J."/>
            <person name="Probst A.J."/>
            <person name="Thomas B.C."/>
            <person name="Singh A."/>
            <person name="Wilkins M.J."/>
            <person name="Karaoz U."/>
            <person name="Brodie E.L."/>
            <person name="Williams K.H."/>
            <person name="Hubbard S.S."/>
            <person name="Banfield J.F."/>
        </authorList>
    </citation>
    <scope>NUCLEOTIDE SEQUENCE [LARGE SCALE GENOMIC DNA]</scope>
</reference>
<dbReference type="Gene3D" id="3.30.10.20">
    <property type="match status" value="1"/>
</dbReference>
<dbReference type="CDD" id="cd06577">
    <property type="entry name" value="PASTA_pknB"/>
    <property type="match status" value="1"/>
</dbReference>
<dbReference type="InterPro" id="IPR005543">
    <property type="entry name" value="PASTA_dom"/>
</dbReference>
<dbReference type="PROSITE" id="PS51178">
    <property type="entry name" value="PASTA"/>
    <property type="match status" value="1"/>
</dbReference>
<dbReference type="Pfam" id="PF03793">
    <property type="entry name" value="PASTA"/>
    <property type="match status" value="1"/>
</dbReference>
<dbReference type="SUPFAM" id="SSF54184">
    <property type="entry name" value="Penicillin-binding protein 2x (pbp-2x), c-terminal domain"/>
    <property type="match status" value="1"/>
</dbReference>
<feature type="domain" description="PASTA" evidence="2">
    <location>
        <begin position="58"/>
        <end position="121"/>
    </location>
</feature>
<evidence type="ECO:0000259" key="2">
    <source>
        <dbReference type="PROSITE" id="PS51178"/>
    </source>
</evidence>
<evidence type="ECO:0000313" key="4">
    <source>
        <dbReference type="Proteomes" id="UP000177905"/>
    </source>
</evidence>
<dbReference type="Proteomes" id="UP000177905">
    <property type="component" value="Unassembled WGS sequence"/>
</dbReference>
<feature type="transmembrane region" description="Helical" evidence="1">
    <location>
        <begin position="6"/>
        <end position="24"/>
    </location>
</feature>